<feature type="binding site" evidence="8">
    <location>
        <position position="67"/>
    </location>
    <ligand>
        <name>Zn(2+)</name>
        <dbReference type="ChEBI" id="CHEBI:29105"/>
        <label>2</label>
        <note>catalytic</note>
    </ligand>
</feature>
<comment type="catalytic activity">
    <reaction evidence="8">
        <text>Endonucleolytic cleavage of RNA, removing extra 3' nucleotides from tRNA precursor, generating 3' termini of tRNAs. A 3'-hydroxy group is left at the tRNA terminus and a 5'-phosphoryl group is left at the trailer molecule.</text>
        <dbReference type="EC" id="3.1.26.11"/>
    </reaction>
</comment>
<evidence type="ECO:0000256" key="3">
    <source>
        <dbReference type="ARBA" id="ARBA00022722"/>
    </source>
</evidence>
<dbReference type="EC" id="3.1.26.11" evidence="8"/>
<keyword evidence="4 8" id="KW-0479">Metal-binding</keyword>
<evidence type="ECO:0000256" key="5">
    <source>
        <dbReference type="ARBA" id="ARBA00022759"/>
    </source>
</evidence>
<evidence type="ECO:0000313" key="10">
    <source>
        <dbReference type="Proteomes" id="UP001528823"/>
    </source>
</evidence>
<dbReference type="RefSeq" id="WP_274692261.1">
    <property type="nucleotide sequence ID" value="NZ_JAPMOU010000108.1"/>
</dbReference>
<keyword evidence="3 8" id="KW-0540">Nuclease</keyword>
<evidence type="ECO:0000256" key="4">
    <source>
        <dbReference type="ARBA" id="ARBA00022723"/>
    </source>
</evidence>
<dbReference type="PANTHER" id="PTHR46018:SF2">
    <property type="entry name" value="ZINC PHOSPHODIESTERASE ELAC PROTEIN 1"/>
    <property type="match status" value="1"/>
</dbReference>
<protein>
    <recommendedName>
        <fullName evidence="8">Ribonuclease Z</fullName>
        <shortName evidence="8">RNase Z</shortName>
        <ecNumber evidence="8">3.1.26.11</ecNumber>
    </recommendedName>
    <alternativeName>
        <fullName evidence="8">tRNA 3 endonuclease</fullName>
    </alternativeName>
    <alternativeName>
        <fullName evidence="8">tRNase Z</fullName>
    </alternativeName>
</protein>
<comment type="caution">
    <text evidence="9">The sequence shown here is derived from an EMBL/GenBank/DDBJ whole genome shotgun (WGS) entry which is preliminary data.</text>
</comment>
<comment type="subunit">
    <text evidence="1 8">Homodimer.</text>
</comment>
<reference evidence="9 10" key="1">
    <citation type="submission" date="2022-11" db="EMBL/GenBank/DDBJ databases">
        <title>Spartinivicinus poritis sp. nov., isolated from scleractinian coral Porites lutea.</title>
        <authorList>
            <person name="Zhang G."/>
            <person name="Cai L."/>
            <person name="Wei Q."/>
        </authorList>
    </citation>
    <scope>NUCLEOTIDE SEQUENCE [LARGE SCALE GENOMIC DNA]</scope>
    <source>
        <strain evidence="9 10">A2-2</strain>
    </source>
</reference>
<gene>
    <name evidence="8" type="primary">rnz</name>
    <name evidence="9" type="ORF">ORQ98_28785</name>
</gene>
<evidence type="ECO:0000256" key="2">
    <source>
        <dbReference type="ARBA" id="ARBA00022694"/>
    </source>
</evidence>
<evidence type="ECO:0000256" key="6">
    <source>
        <dbReference type="ARBA" id="ARBA00022801"/>
    </source>
</evidence>
<dbReference type="PANTHER" id="PTHR46018">
    <property type="entry name" value="ZINC PHOSPHODIESTERASE ELAC PROTEIN 1"/>
    <property type="match status" value="1"/>
</dbReference>
<dbReference type="Pfam" id="PF23023">
    <property type="entry name" value="Anti-Pycsar_Apyc1"/>
    <property type="match status" value="1"/>
</dbReference>
<feature type="binding site" evidence="8">
    <location>
        <position position="62"/>
    </location>
    <ligand>
        <name>Zn(2+)</name>
        <dbReference type="ChEBI" id="CHEBI:29105"/>
        <label>1</label>
        <note>catalytic</note>
    </ligand>
</feature>
<comment type="cofactor">
    <cofactor evidence="8">
        <name>Zn(2+)</name>
        <dbReference type="ChEBI" id="CHEBI:29105"/>
    </cofactor>
    <text evidence="8">Binds 2 Zn(2+) ions.</text>
</comment>
<sequence>MKITFLGTSAGIPTKQRNVTGIAVQPYQQADWWLVDCGEGTQHQLLYTPFSLSRLTTIFITHLHGDHCYGLPGLLATRALQGGSQNLPLTLIGPAGIKPLIEGICQHTQLYLNFSLNIIEVNSVPTTLTIDQHQVDVVPMEHNITSYGYLISPPDIPGHLNATKAKALGIPPGPIYQQLKQGKRVVLDDGREVDGNDLLSPATPAPKVLIAGDNANPQQLLPWLESATLLIHESTLTEPEMHRLANTIHHSTAAAVAKAANQAKLANLILTHFSARYRNSDNQGKLTINDIRQEASEHFQGQLFLAEDWQQYTLTTEGKLLLTQPGQKPNSIPPIN</sequence>
<dbReference type="InterPro" id="IPR013471">
    <property type="entry name" value="RNase_Z/BN"/>
</dbReference>
<dbReference type="EMBL" id="JAPMOU010000108">
    <property type="protein sequence ID" value="MDE1465962.1"/>
    <property type="molecule type" value="Genomic_DNA"/>
</dbReference>
<dbReference type="SUPFAM" id="SSF56281">
    <property type="entry name" value="Metallo-hydrolase/oxidoreductase"/>
    <property type="match status" value="1"/>
</dbReference>
<dbReference type="NCBIfam" id="NF000801">
    <property type="entry name" value="PRK00055.1-3"/>
    <property type="match status" value="1"/>
</dbReference>
<comment type="similarity">
    <text evidence="8">Belongs to the RNase Z family.</text>
</comment>
<keyword evidence="2 8" id="KW-0819">tRNA processing</keyword>
<keyword evidence="5 8" id="KW-0255">Endonuclease</keyword>
<feature type="binding site" evidence="8">
    <location>
        <position position="213"/>
    </location>
    <ligand>
        <name>Zn(2+)</name>
        <dbReference type="ChEBI" id="CHEBI:29105"/>
        <label>1</label>
        <note>catalytic</note>
    </ligand>
</feature>
<accession>A0ABT5UI31</accession>
<feature type="active site" description="Proton acceptor" evidence="8">
    <location>
        <position position="66"/>
    </location>
</feature>
<evidence type="ECO:0000256" key="1">
    <source>
        <dbReference type="ARBA" id="ARBA00011738"/>
    </source>
</evidence>
<comment type="function">
    <text evidence="8">Zinc phosphodiesterase, which displays some tRNA 3'-processing endonuclease activity. Probably involved in tRNA maturation, by removing a 3'-trailer from precursor tRNA.</text>
</comment>
<feature type="binding site" evidence="8">
    <location>
        <position position="272"/>
    </location>
    <ligand>
        <name>Zn(2+)</name>
        <dbReference type="ChEBI" id="CHEBI:29105"/>
        <label>2</label>
        <note>catalytic</note>
    </ligand>
</feature>
<feature type="binding site" evidence="8">
    <location>
        <position position="66"/>
    </location>
    <ligand>
        <name>Zn(2+)</name>
        <dbReference type="ChEBI" id="CHEBI:29105"/>
        <label>2</label>
        <note>catalytic</note>
    </ligand>
</feature>
<keyword evidence="10" id="KW-1185">Reference proteome</keyword>
<keyword evidence="7 8" id="KW-0862">Zinc</keyword>
<dbReference type="Gene3D" id="3.60.15.10">
    <property type="entry name" value="Ribonuclease Z/Hydroxyacylglutathione hydrolase-like"/>
    <property type="match status" value="1"/>
</dbReference>
<evidence type="ECO:0000313" key="9">
    <source>
        <dbReference type="EMBL" id="MDE1465962.1"/>
    </source>
</evidence>
<organism evidence="9 10">
    <name type="scientific">Spartinivicinus poritis</name>
    <dbReference type="NCBI Taxonomy" id="2994640"/>
    <lineage>
        <taxon>Bacteria</taxon>
        <taxon>Pseudomonadati</taxon>
        <taxon>Pseudomonadota</taxon>
        <taxon>Gammaproteobacteria</taxon>
        <taxon>Oceanospirillales</taxon>
        <taxon>Zooshikellaceae</taxon>
        <taxon>Spartinivicinus</taxon>
    </lineage>
</organism>
<feature type="binding site" evidence="8">
    <location>
        <position position="142"/>
    </location>
    <ligand>
        <name>Zn(2+)</name>
        <dbReference type="ChEBI" id="CHEBI:29105"/>
        <label>1</label>
        <note>catalytic</note>
    </ligand>
</feature>
<evidence type="ECO:0000256" key="8">
    <source>
        <dbReference type="HAMAP-Rule" id="MF_01818"/>
    </source>
</evidence>
<evidence type="ECO:0000256" key="7">
    <source>
        <dbReference type="ARBA" id="ARBA00022833"/>
    </source>
</evidence>
<keyword evidence="6 8" id="KW-0378">Hydrolase</keyword>
<proteinExistence type="inferred from homology"/>
<dbReference type="InterPro" id="IPR036866">
    <property type="entry name" value="RibonucZ/Hydroxyglut_hydro"/>
</dbReference>
<feature type="binding site" evidence="8">
    <location>
        <position position="64"/>
    </location>
    <ligand>
        <name>Zn(2+)</name>
        <dbReference type="ChEBI" id="CHEBI:29105"/>
        <label>1</label>
        <note>catalytic</note>
    </ligand>
</feature>
<dbReference type="HAMAP" id="MF_01818">
    <property type="entry name" value="RNase_Z_BN"/>
    <property type="match status" value="1"/>
</dbReference>
<dbReference type="Proteomes" id="UP001528823">
    <property type="component" value="Unassembled WGS sequence"/>
</dbReference>
<feature type="binding site" evidence="8">
    <location>
        <position position="213"/>
    </location>
    <ligand>
        <name>Zn(2+)</name>
        <dbReference type="ChEBI" id="CHEBI:29105"/>
        <label>2</label>
        <note>catalytic</note>
    </ligand>
</feature>
<dbReference type="GO" id="GO:0042781">
    <property type="term" value="F:3'-tRNA processing endoribonuclease activity"/>
    <property type="evidence" value="ECO:0007669"/>
    <property type="project" value="UniProtKB-EC"/>
</dbReference>
<dbReference type="CDD" id="cd07717">
    <property type="entry name" value="RNaseZ_ZiPD-like_MBL-fold"/>
    <property type="match status" value="1"/>
</dbReference>
<name>A0ABT5UI31_9GAMM</name>